<feature type="transmembrane region" description="Helical" evidence="6">
    <location>
        <begin position="55"/>
        <end position="79"/>
    </location>
</feature>
<dbReference type="EMBL" id="VXIV02002242">
    <property type="protein sequence ID" value="KAF6026600.1"/>
    <property type="molecule type" value="Genomic_DNA"/>
</dbReference>
<evidence type="ECO:0000256" key="4">
    <source>
        <dbReference type="ARBA" id="ARBA00022989"/>
    </source>
</evidence>
<dbReference type="OrthoDB" id="6147708at2759"/>
<dbReference type="InterPro" id="IPR050930">
    <property type="entry name" value="MFS_Vesicular_Transporter"/>
</dbReference>
<evidence type="ECO:0000313" key="7">
    <source>
        <dbReference type="EMBL" id="KAF6026600.1"/>
    </source>
</evidence>
<accession>A0A7J7JJX4</accession>
<protein>
    <recommendedName>
        <fullName evidence="9">SLC18B1</fullName>
    </recommendedName>
</protein>
<gene>
    <name evidence="7" type="ORF">EB796_015094</name>
</gene>
<dbReference type="SUPFAM" id="SSF103473">
    <property type="entry name" value="MFS general substrate transporter"/>
    <property type="match status" value="1"/>
</dbReference>
<dbReference type="PANTHER" id="PTHR23506">
    <property type="entry name" value="GH10249P"/>
    <property type="match status" value="1"/>
</dbReference>
<dbReference type="InterPro" id="IPR036259">
    <property type="entry name" value="MFS_trans_sf"/>
</dbReference>
<name>A0A7J7JJX4_BUGNE</name>
<evidence type="ECO:0000256" key="2">
    <source>
        <dbReference type="ARBA" id="ARBA00022448"/>
    </source>
</evidence>
<keyword evidence="2" id="KW-0813">Transport</keyword>
<dbReference type="PANTHER" id="PTHR23506:SF26">
    <property type="entry name" value="MFS-TYPE TRANSPORTER SLC18B1"/>
    <property type="match status" value="1"/>
</dbReference>
<keyword evidence="3 6" id="KW-0812">Transmembrane</keyword>
<dbReference type="AlphaFoldDB" id="A0A7J7JJX4"/>
<evidence type="ECO:0000256" key="3">
    <source>
        <dbReference type="ARBA" id="ARBA00022692"/>
    </source>
</evidence>
<comment type="caution">
    <text evidence="7">The sequence shown here is derived from an EMBL/GenBank/DDBJ whole genome shotgun (WGS) entry which is preliminary data.</text>
</comment>
<dbReference type="GO" id="GO:0016020">
    <property type="term" value="C:membrane"/>
    <property type="evidence" value="ECO:0007669"/>
    <property type="project" value="UniProtKB-SubCell"/>
</dbReference>
<dbReference type="Proteomes" id="UP000593567">
    <property type="component" value="Unassembled WGS sequence"/>
</dbReference>
<comment type="subcellular location">
    <subcellularLocation>
        <location evidence="1">Membrane</location>
        <topology evidence="1">Multi-pass membrane protein</topology>
    </subcellularLocation>
</comment>
<keyword evidence="4 6" id="KW-1133">Transmembrane helix</keyword>
<keyword evidence="5 6" id="KW-0472">Membrane</keyword>
<dbReference type="Gene3D" id="1.20.1250.20">
    <property type="entry name" value="MFS general substrate transporter like domains"/>
    <property type="match status" value="1"/>
</dbReference>
<proteinExistence type="predicted"/>
<organism evidence="7 8">
    <name type="scientific">Bugula neritina</name>
    <name type="common">Brown bryozoan</name>
    <name type="synonym">Sertularia neritina</name>
    <dbReference type="NCBI Taxonomy" id="10212"/>
    <lineage>
        <taxon>Eukaryota</taxon>
        <taxon>Metazoa</taxon>
        <taxon>Spiralia</taxon>
        <taxon>Lophotrochozoa</taxon>
        <taxon>Bryozoa</taxon>
        <taxon>Gymnolaemata</taxon>
        <taxon>Cheilostomatida</taxon>
        <taxon>Flustrina</taxon>
        <taxon>Buguloidea</taxon>
        <taxon>Bugulidae</taxon>
        <taxon>Bugula</taxon>
    </lineage>
</organism>
<evidence type="ECO:0000256" key="6">
    <source>
        <dbReference type="SAM" id="Phobius"/>
    </source>
</evidence>
<evidence type="ECO:0000256" key="1">
    <source>
        <dbReference type="ARBA" id="ARBA00004141"/>
    </source>
</evidence>
<evidence type="ECO:0000313" key="8">
    <source>
        <dbReference type="Proteomes" id="UP000593567"/>
    </source>
</evidence>
<evidence type="ECO:0000256" key="5">
    <source>
        <dbReference type="ARBA" id="ARBA00023136"/>
    </source>
</evidence>
<dbReference type="GO" id="GO:0022857">
    <property type="term" value="F:transmembrane transporter activity"/>
    <property type="evidence" value="ECO:0007669"/>
    <property type="project" value="TreeGrafter"/>
</dbReference>
<keyword evidence="8" id="KW-1185">Reference proteome</keyword>
<sequence length="136" mass="15195">MIWFYQLFFPNRVNGHSKDSIQTYAAVSGTINSVYALGNMIGPIMGGAITENLNFPWMLTVMAFIEIVMLVAMVTYLLVMKISQQPLSADSIKADKEKEKSTQRSKLISDKLEGCFNDVIKEGITSLTALNKRSHK</sequence>
<evidence type="ECO:0008006" key="9">
    <source>
        <dbReference type="Google" id="ProtNLM"/>
    </source>
</evidence>
<reference evidence="7" key="1">
    <citation type="submission" date="2020-06" db="EMBL/GenBank/DDBJ databases">
        <title>Draft genome of Bugula neritina, a colonial animal packing powerful symbionts and potential medicines.</title>
        <authorList>
            <person name="Rayko M."/>
        </authorList>
    </citation>
    <scope>NUCLEOTIDE SEQUENCE [LARGE SCALE GENOMIC DNA]</scope>
    <source>
        <strain evidence="7">Kwan_BN1</strain>
    </source>
</reference>